<keyword evidence="2" id="KW-0812">Transmembrane</keyword>
<organism evidence="3 4">
    <name type="scientific">Kineococcus aurantiacus</name>
    <dbReference type="NCBI Taxonomy" id="37633"/>
    <lineage>
        <taxon>Bacteria</taxon>
        <taxon>Bacillati</taxon>
        <taxon>Actinomycetota</taxon>
        <taxon>Actinomycetes</taxon>
        <taxon>Kineosporiales</taxon>
        <taxon>Kineosporiaceae</taxon>
        <taxon>Kineococcus</taxon>
    </lineage>
</organism>
<dbReference type="Proteomes" id="UP000521922">
    <property type="component" value="Unassembled WGS sequence"/>
</dbReference>
<dbReference type="RefSeq" id="WP_179755404.1">
    <property type="nucleotide sequence ID" value="NZ_BAAAGN010000015.1"/>
</dbReference>
<name>A0A7Y9DQ67_9ACTN</name>
<dbReference type="EMBL" id="JACCBB010000001">
    <property type="protein sequence ID" value="NYD24777.1"/>
    <property type="molecule type" value="Genomic_DNA"/>
</dbReference>
<feature type="compositionally biased region" description="Low complexity" evidence="1">
    <location>
        <begin position="127"/>
        <end position="142"/>
    </location>
</feature>
<feature type="transmembrane region" description="Helical" evidence="2">
    <location>
        <begin position="43"/>
        <end position="61"/>
    </location>
</feature>
<feature type="compositionally biased region" description="Low complexity" evidence="1">
    <location>
        <begin position="87"/>
        <end position="99"/>
    </location>
</feature>
<keyword evidence="2" id="KW-1133">Transmembrane helix</keyword>
<feature type="compositionally biased region" description="Pro residues" evidence="1">
    <location>
        <begin position="109"/>
        <end position="126"/>
    </location>
</feature>
<sequence>MHAETRRALTVGVRTAAASFATLTLLPWATGWALDGAPAPRTGLLLAAIPFALLFGALAGCTAHRPASPAPEASASVVVGTTTGATARVGAPAGAADVVLTAPTRAGPHPGPRPDPGTTPPGPLCPAGPAGAPADRPAAQRPDLTARPVPPPRPAPPPPPPRATS</sequence>
<reference evidence="3 4" key="1">
    <citation type="submission" date="2020-07" db="EMBL/GenBank/DDBJ databases">
        <title>Sequencing the genomes of 1000 actinobacteria strains.</title>
        <authorList>
            <person name="Klenk H.-P."/>
        </authorList>
    </citation>
    <scope>NUCLEOTIDE SEQUENCE [LARGE SCALE GENOMIC DNA]</scope>
    <source>
        <strain evidence="3 4">DSM 7487</strain>
    </source>
</reference>
<feature type="compositionally biased region" description="Pro residues" evidence="1">
    <location>
        <begin position="148"/>
        <end position="165"/>
    </location>
</feature>
<feature type="region of interest" description="Disordered" evidence="1">
    <location>
        <begin position="87"/>
        <end position="165"/>
    </location>
</feature>
<accession>A0A7Y9DQ67</accession>
<evidence type="ECO:0000256" key="2">
    <source>
        <dbReference type="SAM" id="Phobius"/>
    </source>
</evidence>
<protein>
    <submittedName>
        <fullName evidence="3">Uncharacterized protein</fullName>
    </submittedName>
</protein>
<evidence type="ECO:0000256" key="1">
    <source>
        <dbReference type="SAM" id="MobiDB-lite"/>
    </source>
</evidence>
<gene>
    <name evidence="3" type="ORF">BJ968_004317</name>
</gene>
<comment type="caution">
    <text evidence="3">The sequence shown here is derived from an EMBL/GenBank/DDBJ whole genome shotgun (WGS) entry which is preliminary data.</text>
</comment>
<dbReference type="AlphaFoldDB" id="A0A7Y9DQ67"/>
<proteinExistence type="predicted"/>
<keyword evidence="2" id="KW-0472">Membrane</keyword>
<evidence type="ECO:0000313" key="3">
    <source>
        <dbReference type="EMBL" id="NYD24777.1"/>
    </source>
</evidence>
<evidence type="ECO:0000313" key="4">
    <source>
        <dbReference type="Proteomes" id="UP000521922"/>
    </source>
</evidence>
<keyword evidence="4" id="KW-1185">Reference proteome</keyword>